<dbReference type="Gene3D" id="1.10.150.130">
    <property type="match status" value="1"/>
</dbReference>
<dbReference type="PANTHER" id="PTHR30629">
    <property type="entry name" value="PROPHAGE INTEGRASE"/>
    <property type="match status" value="1"/>
</dbReference>
<evidence type="ECO:0000313" key="9">
    <source>
        <dbReference type="Proteomes" id="UP001197378"/>
    </source>
</evidence>
<dbReference type="SUPFAM" id="SSF56349">
    <property type="entry name" value="DNA breaking-rejoining enzymes"/>
    <property type="match status" value="1"/>
</dbReference>
<dbReference type="InterPro" id="IPR053876">
    <property type="entry name" value="Phage_int_M"/>
</dbReference>
<sequence length="329" mass="37417">MHQKGPVYYYVVLVGGKRKWIRLADNYPEAVAKWAEMEGRNASGSTVGQAIDKYIATELAKLAESTRHEYIRQSGRLRSVFGHMPLNEVRGSDVAAYLDQHPSPVAANREMALFSTIFSFAIRWGWCDHNPAKGVRRNKEKPRDRYITDEEFSILREHADEQWRCIMDIAYLTAMRRGDIMKLRLSDIRPDALVISQGKTGKRMSFEMTPSLANALERAKRLRRRIGSLYVFCTRDGQPHSVSGWNSSWRRIVARSGVEDAHFHDIRAKALTDAKRAAGRDYAQSLAGHASGDMTEAYIRARETERITPLGKIVEERADCRKRSSDNSG</sequence>
<dbReference type="Gene3D" id="1.10.443.10">
    <property type="entry name" value="Intergrase catalytic core"/>
    <property type="match status" value="1"/>
</dbReference>
<evidence type="ECO:0000256" key="2">
    <source>
        <dbReference type="ARBA" id="ARBA00022908"/>
    </source>
</evidence>
<evidence type="ECO:0000259" key="6">
    <source>
        <dbReference type="PROSITE" id="PS51898"/>
    </source>
</evidence>
<dbReference type="PANTHER" id="PTHR30629:SF2">
    <property type="entry name" value="PROPHAGE INTEGRASE INTS-RELATED"/>
    <property type="match status" value="1"/>
</dbReference>
<dbReference type="InterPro" id="IPR013762">
    <property type="entry name" value="Integrase-like_cat_sf"/>
</dbReference>
<organism evidence="8 9">
    <name type="scientific">Igneacidithiobacillus copahuensis</name>
    <dbReference type="NCBI Taxonomy" id="2724909"/>
    <lineage>
        <taxon>Bacteria</taxon>
        <taxon>Pseudomonadati</taxon>
        <taxon>Pseudomonadota</taxon>
        <taxon>Acidithiobacillia</taxon>
        <taxon>Acidithiobacillales</taxon>
        <taxon>Acidithiobacillaceae</taxon>
        <taxon>Igneacidithiobacillus</taxon>
    </lineage>
</organism>
<dbReference type="PROSITE" id="PS51898">
    <property type="entry name" value="TYR_RECOMBINASE"/>
    <property type="match status" value="1"/>
</dbReference>
<keyword evidence="2" id="KW-0229">DNA integration</keyword>
<comment type="caution">
    <text evidence="8">The sequence shown here is derived from an EMBL/GenBank/DDBJ whole genome shotgun (WGS) entry which is preliminary data.</text>
</comment>
<keyword evidence="9" id="KW-1185">Reference proteome</keyword>
<dbReference type="GO" id="GO:0003677">
    <property type="term" value="F:DNA binding"/>
    <property type="evidence" value="ECO:0007669"/>
    <property type="project" value="UniProtKB-UniRule"/>
</dbReference>
<dbReference type="GO" id="GO:0015074">
    <property type="term" value="P:DNA integration"/>
    <property type="evidence" value="ECO:0007669"/>
    <property type="project" value="UniProtKB-KW"/>
</dbReference>
<reference evidence="8" key="1">
    <citation type="journal article" date="2021" name="ISME J.">
        <title>Genomic evolution of the class Acidithiobacillia: deep-branching Proteobacteria living in extreme acidic conditions.</title>
        <authorList>
            <person name="Moya-Beltran A."/>
            <person name="Beard S."/>
            <person name="Rojas-Villalobos C."/>
            <person name="Issotta F."/>
            <person name="Gallardo Y."/>
            <person name="Ulloa R."/>
            <person name="Giaveno A."/>
            <person name="Degli Esposti M."/>
            <person name="Johnson D.B."/>
            <person name="Quatrini R."/>
        </authorList>
    </citation>
    <scope>NUCLEOTIDE SEQUENCE</scope>
    <source>
        <strain evidence="8">VAN18-1</strain>
    </source>
</reference>
<evidence type="ECO:0000313" key="8">
    <source>
        <dbReference type="EMBL" id="MBU2787874.1"/>
    </source>
</evidence>
<dbReference type="Pfam" id="PF22022">
    <property type="entry name" value="Phage_int_M"/>
    <property type="match status" value="1"/>
</dbReference>
<gene>
    <name evidence="8" type="ORF">HFQ13_06605</name>
</gene>
<evidence type="ECO:0000256" key="1">
    <source>
        <dbReference type="ARBA" id="ARBA00008857"/>
    </source>
</evidence>
<dbReference type="Proteomes" id="UP001197378">
    <property type="component" value="Unassembled WGS sequence"/>
</dbReference>
<dbReference type="InterPro" id="IPR010998">
    <property type="entry name" value="Integrase_recombinase_N"/>
</dbReference>
<dbReference type="AlphaFoldDB" id="A0AAE2YPA4"/>
<accession>A0AAE2YPA4</accession>
<comment type="similarity">
    <text evidence="1">Belongs to the 'phage' integrase family.</text>
</comment>
<keyword evidence="3 5" id="KW-0238">DNA-binding</keyword>
<feature type="domain" description="Tyr recombinase" evidence="6">
    <location>
        <begin position="142"/>
        <end position="312"/>
    </location>
</feature>
<dbReference type="EMBL" id="JAAXYO010000087">
    <property type="protein sequence ID" value="MBU2787874.1"/>
    <property type="molecule type" value="Genomic_DNA"/>
</dbReference>
<dbReference type="InterPro" id="IPR050808">
    <property type="entry name" value="Phage_Integrase"/>
</dbReference>
<feature type="domain" description="Core-binding (CB)" evidence="7">
    <location>
        <begin position="45"/>
        <end position="122"/>
    </location>
</feature>
<evidence type="ECO:0000256" key="3">
    <source>
        <dbReference type="ARBA" id="ARBA00023125"/>
    </source>
</evidence>
<evidence type="ECO:0000256" key="5">
    <source>
        <dbReference type="PROSITE-ProRule" id="PRU01248"/>
    </source>
</evidence>
<dbReference type="InterPro" id="IPR002104">
    <property type="entry name" value="Integrase_catalytic"/>
</dbReference>
<dbReference type="InterPro" id="IPR044068">
    <property type="entry name" value="CB"/>
</dbReference>
<evidence type="ECO:0000256" key="4">
    <source>
        <dbReference type="ARBA" id="ARBA00023172"/>
    </source>
</evidence>
<name>A0AAE2YPA4_9PROT</name>
<evidence type="ECO:0000259" key="7">
    <source>
        <dbReference type="PROSITE" id="PS51900"/>
    </source>
</evidence>
<dbReference type="GO" id="GO:0006310">
    <property type="term" value="P:DNA recombination"/>
    <property type="evidence" value="ECO:0007669"/>
    <property type="project" value="UniProtKB-KW"/>
</dbReference>
<dbReference type="InterPro" id="IPR011010">
    <property type="entry name" value="DNA_brk_join_enz"/>
</dbReference>
<keyword evidence="4" id="KW-0233">DNA recombination</keyword>
<dbReference type="Pfam" id="PF00589">
    <property type="entry name" value="Phage_integrase"/>
    <property type="match status" value="1"/>
</dbReference>
<proteinExistence type="inferred from homology"/>
<protein>
    <submittedName>
        <fullName evidence="8">Tyrosine-type recombinase/integrase</fullName>
    </submittedName>
</protein>
<dbReference type="PROSITE" id="PS51900">
    <property type="entry name" value="CB"/>
    <property type="match status" value="1"/>
</dbReference>